<organism evidence="1 2">
    <name type="scientific">Nocardia puris</name>
    <dbReference type="NCBI Taxonomy" id="208602"/>
    <lineage>
        <taxon>Bacteria</taxon>
        <taxon>Bacillati</taxon>
        <taxon>Actinomycetota</taxon>
        <taxon>Actinomycetes</taxon>
        <taxon>Mycobacteriales</taxon>
        <taxon>Nocardiaceae</taxon>
        <taxon>Nocardia</taxon>
    </lineage>
</organism>
<dbReference type="AlphaFoldDB" id="A0A366DN77"/>
<accession>A0A366DN77</accession>
<evidence type="ECO:0000313" key="2">
    <source>
        <dbReference type="Proteomes" id="UP000252586"/>
    </source>
</evidence>
<protein>
    <submittedName>
        <fullName evidence="1">Uncharacterized protein</fullName>
    </submittedName>
</protein>
<dbReference type="Proteomes" id="UP000252586">
    <property type="component" value="Unassembled WGS sequence"/>
</dbReference>
<dbReference type="RefSeq" id="WP_067503065.1">
    <property type="nucleotide sequence ID" value="NZ_QNRE01000004.1"/>
</dbReference>
<keyword evidence="2" id="KW-1185">Reference proteome</keyword>
<evidence type="ECO:0000313" key="1">
    <source>
        <dbReference type="EMBL" id="RBO91553.1"/>
    </source>
</evidence>
<dbReference type="STRING" id="1210090.GCA_001613185_00683"/>
<proteinExistence type="predicted"/>
<gene>
    <name evidence="1" type="ORF">DFR74_104256</name>
</gene>
<reference evidence="1 2" key="1">
    <citation type="submission" date="2018-06" db="EMBL/GenBank/DDBJ databases">
        <title>Genomic Encyclopedia of Type Strains, Phase IV (KMG-IV): sequencing the most valuable type-strain genomes for metagenomic binning, comparative biology and taxonomic classification.</title>
        <authorList>
            <person name="Goeker M."/>
        </authorList>
    </citation>
    <scope>NUCLEOTIDE SEQUENCE [LARGE SCALE GENOMIC DNA]</scope>
    <source>
        <strain evidence="1 2">DSM 44599</strain>
    </source>
</reference>
<comment type="caution">
    <text evidence="1">The sequence shown here is derived from an EMBL/GenBank/DDBJ whole genome shotgun (WGS) entry which is preliminary data.</text>
</comment>
<dbReference type="EMBL" id="QNRE01000004">
    <property type="protein sequence ID" value="RBO91553.1"/>
    <property type="molecule type" value="Genomic_DNA"/>
</dbReference>
<sequence>MIGEAPGSPRAATVLRPWLDDVLAGDVKALAVKCWTQPPAEVESRYGDADAIRDAVTRPGVLTQFGAQWRGDEVTVHLRPAELDSECGCPDVYRDEDGVSDEKARYTVVRYLSRHLDRPVNPADTESAYPLLRFNAEPPDLAEVAEFEVGSLQVARHTPAAATVSGPVETPSGLTKVATFTLDHGPNGFCIEDAHVS</sequence>
<name>A0A366DN77_9NOCA</name>